<accession>A0A4R1KTK3</accession>
<organism evidence="4 5">
    <name type="scientific">Winogradskyella wandonensis</name>
    <dbReference type="NCBI Taxonomy" id="1442586"/>
    <lineage>
        <taxon>Bacteria</taxon>
        <taxon>Pseudomonadati</taxon>
        <taxon>Bacteroidota</taxon>
        <taxon>Flavobacteriia</taxon>
        <taxon>Flavobacteriales</taxon>
        <taxon>Flavobacteriaceae</taxon>
        <taxon>Winogradskyella</taxon>
    </lineage>
</organism>
<protein>
    <submittedName>
        <fullName evidence="4">Putative secreted protein (Por secretion system target)</fullName>
    </submittedName>
</protein>
<dbReference type="InterPro" id="IPR001769">
    <property type="entry name" value="Gingipain"/>
</dbReference>
<keyword evidence="1 2" id="KW-0732">Signal</keyword>
<dbReference type="EMBL" id="SMGI01000001">
    <property type="protein sequence ID" value="TCK68506.1"/>
    <property type="molecule type" value="Genomic_DNA"/>
</dbReference>
<proteinExistence type="predicted"/>
<dbReference type="Gene3D" id="2.60.40.4070">
    <property type="match status" value="1"/>
</dbReference>
<feature type="chain" id="PRO_5020506716" evidence="2">
    <location>
        <begin position="19"/>
        <end position="1285"/>
    </location>
</feature>
<dbReference type="GO" id="GO:0006508">
    <property type="term" value="P:proteolysis"/>
    <property type="evidence" value="ECO:0007669"/>
    <property type="project" value="InterPro"/>
</dbReference>
<dbReference type="Proteomes" id="UP000295714">
    <property type="component" value="Unassembled WGS sequence"/>
</dbReference>
<gene>
    <name evidence="4" type="ORF">DFQ05_0014</name>
</gene>
<dbReference type="NCBIfam" id="TIGR04183">
    <property type="entry name" value="Por_Secre_tail"/>
    <property type="match status" value="1"/>
</dbReference>
<dbReference type="NCBIfam" id="NF033707">
    <property type="entry name" value="T9SS_sortase"/>
    <property type="match status" value="1"/>
</dbReference>
<feature type="signal peptide" evidence="2">
    <location>
        <begin position="1"/>
        <end position="18"/>
    </location>
</feature>
<evidence type="ECO:0000259" key="3">
    <source>
        <dbReference type="Pfam" id="PF01364"/>
    </source>
</evidence>
<dbReference type="InterPro" id="IPR026444">
    <property type="entry name" value="Secre_tail"/>
</dbReference>
<dbReference type="InterPro" id="IPR029030">
    <property type="entry name" value="Caspase-like_dom_sf"/>
</dbReference>
<dbReference type="Pfam" id="PF01364">
    <property type="entry name" value="Peptidase_C25"/>
    <property type="match status" value="1"/>
</dbReference>
<evidence type="ECO:0000313" key="4">
    <source>
        <dbReference type="EMBL" id="TCK68506.1"/>
    </source>
</evidence>
<keyword evidence="5" id="KW-1185">Reference proteome</keyword>
<dbReference type="CDD" id="cd02258">
    <property type="entry name" value="Peptidase_C25_N"/>
    <property type="match status" value="1"/>
</dbReference>
<dbReference type="OrthoDB" id="9809780at2"/>
<dbReference type="InterPro" id="IPR029031">
    <property type="entry name" value="Gingipain_N_sf"/>
</dbReference>
<dbReference type="SUPFAM" id="SSF52129">
    <property type="entry name" value="Caspase-like"/>
    <property type="match status" value="1"/>
</dbReference>
<dbReference type="Gene3D" id="3.40.50.1460">
    <property type="match status" value="1"/>
</dbReference>
<evidence type="ECO:0000313" key="5">
    <source>
        <dbReference type="Proteomes" id="UP000295714"/>
    </source>
</evidence>
<reference evidence="4 5" key="1">
    <citation type="journal article" date="2015" name="Stand. Genomic Sci.">
        <title>Genomic Encyclopedia of Bacterial and Archaeal Type Strains, Phase III: the genomes of soil and plant-associated and newly described type strains.</title>
        <authorList>
            <person name="Whitman W.B."/>
            <person name="Woyke T."/>
            <person name="Klenk H.P."/>
            <person name="Zhou Y."/>
            <person name="Lilburn T.G."/>
            <person name="Beck B.J."/>
            <person name="De Vos P."/>
            <person name="Vandamme P."/>
            <person name="Eisen J.A."/>
            <person name="Garrity G."/>
            <person name="Hugenholtz P."/>
            <person name="Kyrpides N.C."/>
        </authorList>
    </citation>
    <scope>NUCLEOTIDE SEQUENCE [LARGE SCALE GENOMIC DNA]</scope>
    <source>
        <strain evidence="4 5">CECT 8445</strain>
    </source>
</reference>
<sequence length="1285" mass="144301">MKKSFTITLLIFCFFSFAQQRQFTINWNGHVNLEAGYAKLEIPSFDSNHFSYSQDNGLIYFAEWKESTLINESSASLSNVTYSDISKTELKDLDLSKLTSEFKVKLVNVQARGKRSVYLEINPIIKDGNIYKRLNQFTVNYSSGTLNRQSTSSVFSAVSNSVLASGQWYRFYVDTTGVYRLSKSFLSRLGVNVNGINPRELKVFGNGGEMLPYLNSANSIIDLQENAIQFVGEEDGRFDDNDYILFYAKGPQGFNQEQNTNINLYTDKTYYYVNISGGNGKRINELSQPDAAADIIIDTFQDYDFYEVDEFNLVKLGRRWFGDRFDVETQRNYEFKIPNIDSSVPVNIRIVFGSVSELPSSMTVSINGSNTTNVGLPAINPDGFLFATGANFFNAMNLSSEDLDISLEYDNGGNPVASAYLDYITIEATRRLQYANEQLFFKNNSVASTSGVVQYNLSNAAGVNQIWDVTDIFNVRHVINENQSSEFNFKTNAGELRHYVAFSNTDFLEPQRDAITQISNQNLKGTVLTDNQGQFQDVDYLLITPQLFLDQAERLAAINRFHNNLTVKVVTLQDIYNEFSSGNQDIAAIRNFVRYVYNNASSPDKRVKYVGLFGDASYDYKDRLRNNTNFVPSWFSLNSFSVTGSLISDDFYGIMDDNEGTLATFNRLDIAVGRMLVDSPQRAKEVVDKIEAYYAEDSYGSWRNNILLVSDDVDEPFERVLQQTTDDVATDVRAQKPFLNSIKVHTDAFQQLSSSGGDRYPEVNDAFRNAIDVGVLLVNYFGHGGELGLAEERIFDINDSQSLNNNCRFNCFVTVTCEYTKYDNPDLQTAGEYTYWNTKGGAIGLITTTRQIFVTVGTDYNEVLEDYLFAYGSNDYPSMAEALRLTKLDPQIAGSSQKRLVHFIGDPAMKLAIPRPSIRLTHINDTPITQTTDVLEALGRVKLSGEVVDESGNLIPNYNGILTATVFDKDIERRTLANDNTSDANGLIVLEFTTLGEIIFKGQATIQNGQFEFNFVVPRDIGIPIGQGKVSFYAKRNNVLEDQTGHSFDIQVGGINENAEEDNIGPVVNLFMNDENFVSGGITNESPTLLAKLQDDNGINTASGIGHDITAILDGDETNPFVLNDYYQAEVDDYTRGTVTFAFRDLEPGLHTLTLKAWDVYNNSSTSEIQFEVFNNNEELVINNVLNYPNPFVDYTEFWFNHNSSDVLDISVQIFTISGKLVKTLNGQTNTSGKSTSTLSRDIVWDGLDDFGDKIGKGTYIYKLKVKSQRLNKQIEKIQKLVILQ</sequence>
<dbReference type="GO" id="GO:0008234">
    <property type="term" value="F:cysteine-type peptidase activity"/>
    <property type="evidence" value="ECO:0007669"/>
    <property type="project" value="InterPro"/>
</dbReference>
<dbReference type="RefSeq" id="WP_132702330.1">
    <property type="nucleotide sequence ID" value="NZ_SMGI01000001.1"/>
</dbReference>
<evidence type="ECO:0000256" key="2">
    <source>
        <dbReference type="SAM" id="SignalP"/>
    </source>
</evidence>
<evidence type="ECO:0000256" key="1">
    <source>
        <dbReference type="ARBA" id="ARBA00022729"/>
    </source>
</evidence>
<name>A0A4R1KTK3_9FLAO</name>
<dbReference type="Gene3D" id="3.40.50.10390">
    <property type="entry name" value="Gingipain r, domain 1"/>
    <property type="match status" value="1"/>
</dbReference>
<feature type="domain" description="Gingipain" evidence="3">
    <location>
        <begin position="540"/>
        <end position="911"/>
    </location>
</feature>
<comment type="caution">
    <text evidence="4">The sequence shown here is derived from an EMBL/GenBank/DDBJ whole genome shotgun (WGS) entry which is preliminary data.</text>
</comment>